<name>A0ABV6YLM5_UNCEI</name>
<protein>
    <submittedName>
        <fullName evidence="1">Regulator</fullName>
    </submittedName>
</protein>
<reference evidence="1 2" key="1">
    <citation type="submission" date="2024-09" db="EMBL/GenBank/DDBJ databases">
        <authorList>
            <person name="D'Angelo T."/>
        </authorList>
    </citation>
    <scope>NUCLEOTIDE SEQUENCE [LARGE SCALE GENOMIC DNA]</scope>
    <source>
        <strain evidence="1">SAG AM-320-E07</strain>
    </source>
</reference>
<dbReference type="InterPro" id="IPR015943">
    <property type="entry name" value="WD40/YVTN_repeat-like_dom_sf"/>
</dbReference>
<accession>A0ABV6YLM5</accession>
<evidence type="ECO:0000313" key="2">
    <source>
        <dbReference type="Proteomes" id="UP001593833"/>
    </source>
</evidence>
<proteinExistence type="predicted"/>
<organism evidence="1 2">
    <name type="scientific">Eiseniibacteriota bacterium</name>
    <dbReference type="NCBI Taxonomy" id="2212470"/>
    <lineage>
        <taxon>Bacteria</taxon>
        <taxon>Candidatus Eiseniibacteriota</taxon>
    </lineage>
</organism>
<sequence length="367" mass="40876">MRVLPIGLIVLGLFTGVTYGESQLPRVYTHWESFHTSDGLPSDKVFCVAVDRDRVWAGTDGGLACYEDGSWKSYTTEDGLTHNAVLSVAVDPATRDVWAGTMGGLTHLSAGRLKRFTQFNSGLPNDVVFGVAVENQNVWVATTVGEGRYRVREDCWDMYTPENSPQHEPWGYSVDYHDGKVWAALWGGGVLEFDVETEQWKDYLDPDGEMEIDLFRDDGIIHVITTAVSYRDGILWAATYFGLSSYDGHSWRGYMDHDTGLASNFINFIKARNRVGWACTDKGLSAVHYDTNRWVTYAPREDPMDYQGPWTARIFEEGELIETVPLEDGLANNFVLGVDFQGDDVWVATSKGVSHGSLSAGGERGHD</sequence>
<comment type="caution">
    <text evidence="1">The sequence shown here is derived from an EMBL/GenBank/DDBJ whole genome shotgun (WGS) entry which is preliminary data.</text>
</comment>
<gene>
    <name evidence="1" type="ORF">ACFL6M_05550</name>
</gene>
<dbReference type="Gene3D" id="2.130.10.10">
    <property type="entry name" value="YVTN repeat-like/Quinoprotein amine dehydrogenase"/>
    <property type="match status" value="3"/>
</dbReference>
<dbReference type="SUPFAM" id="SSF63829">
    <property type="entry name" value="Calcium-dependent phosphotriesterase"/>
    <property type="match status" value="2"/>
</dbReference>
<evidence type="ECO:0000313" key="1">
    <source>
        <dbReference type="EMBL" id="MFC1573046.1"/>
    </source>
</evidence>
<dbReference type="Proteomes" id="UP001593833">
    <property type="component" value="Unassembled WGS sequence"/>
</dbReference>
<keyword evidence="2" id="KW-1185">Reference proteome</keyword>
<dbReference type="EMBL" id="JBHPKH010000066">
    <property type="protein sequence ID" value="MFC1573046.1"/>
    <property type="molecule type" value="Genomic_DNA"/>
</dbReference>